<name>A0A0A9C1N6_ARUDO</name>
<dbReference type="AlphaFoldDB" id="A0A0A9C1N6"/>
<dbReference type="EMBL" id="GBRH01232453">
    <property type="protein sequence ID" value="JAD65442.1"/>
    <property type="molecule type" value="Transcribed_RNA"/>
</dbReference>
<protein>
    <submittedName>
        <fullName evidence="1">Uncharacterized protein</fullName>
    </submittedName>
</protein>
<reference evidence="1" key="1">
    <citation type="submission" date="2014-09" db="EMBL/GenBank/DDBJ databases">
        <authorList>
            <person name="Magalhaes I.L.F."/>
            <person name="Oliveira U."/>
            <person name="Santos F.R."/>
            <person name="Vidigal T.H.D.A."/>
            <person name="Brescovit A.D."/>
            <person name="Santos A.J."/>
        </authorList>
    </citation>
    <scope>NUCLEOTIDE SEQUENCE</scope>
    <source>
        <tissue evidence="1">Shoot tissue taken approximately 20 cm above the soil surface</tissue>
    </source>
</reference>
<evidence type="ECO:0000313" key="1">
    <source>
        <dbReference type="EMBL" id="JAD65442.1"/>
    </source>
</evidence>
<proteinExistence type="predicted"/>
<sequence>MSLRVCVQLDLIMVLLLQLHGYNVEFSIP</sequence>
<organism evidence="1">
    <name type="scientific">Arundo donax</name>
    <name type="common">Giant reed</name>
    <name type="synonym">Donax arundinaceus</name>
    <dbReference type="NCBI Taxonomy" id="35708"/>
    <lineage>
        <taxon>Eukaryota</taxon>
        <taxon>Viridiplantae</taxon>
        <taxon>Streptophyta</taxon>
        <taxon>Embryophyta</taxon>
        <taxon>Tracheophyta</taxon>
        <taxon>Spermatophyta</taxon>
        <taxon>Magnoliopsida</taxon>
        <taxon>Liliopsida</taxon>
        <taxon>Poales</taxon>
        <taxon>Poaceae</taxon>
        <taxon>PACMAD clade</taxon>
        <taxon>Arundinoideae</taxon>
        <taxon>Arundineae</taxon>
        <taxon>Arundo</taxon>
    </lineage>
</organism>
<reference evidence="1" key="2">
    <citation type="journal article" date="2015" name="Data Brief">
        <title>Shoot transcriptome of the giant reed, Arundo donax.</title>
        <authorList>
            <person name="Barrero R.A."/>
            <person name="Guerrero F.D."/>
            <person name="Moolhuijzen P."/>
            <person name="Goolsby J.A."/>
            <person name="Tidwell J."/>
            <person name="Bellgard S.E."/>
            <person name="Bellgard M.I."/>
        </authorList>
    </citation>
    <scope>NUCLEOTIDE SEQUENCE</scope>
    <source>
        <tissue evidence="1">Shoot tissue taken approximately 20 cm above the soil surface</tissue>
    </source>
</reference>
<accession>A0A0A9C1N6</accession>